<dbReference type="EMBL" id="SKBQ01000002">
    <property type="protein sequence ID" value="TPX14070.1"/>
    <property type="molecule type" value="Genomic_DNA"/>
</dbReference>
<dbReference type="InterPro" id="IPR036812">
    <property type="entry name" value="NAD(P)_OxRdtase_dom_sf"/>
</dbReference>
<dbReference type="SUPFAM" id="SSF51430">
    <property type="entry name" value="NAD(P)-linked oxidoreductase"/>
    <property type="match status" value="1"/>
</dbReference>
<evidence type="ECO:0000256" key="3">
    <source>
        <dbReference type="ARBA" id="ARBA00023002"/>
    </source>
</evidence>
<dbReference type="Proteomes" id="UP000319257">
    <property type="component" value="Unassembled WGS sequence"/>
</dbReference>
<dbReference type="Pfam" id="PF00248">
    <property type="entry name" value="Aldo_ket_red"/>
    <property type="match status" value="1"/>
</dbReference>
<dbReference type="InterPro" id="IPR005399">
    <property type="entry name" value="K_chnl_volt-dep_bsu_KCNAB-rel"/>
</dbReference>
<dbReference type="STRING" id="1093900.A0A507BBT3"/>
<accession>A0A507BBT3</accession>
<evidence type="ECO:0000313" key="5">
    <source>
        <dbReference type="EMBL" id="TPX14070.1"/>
    </source>
</evidence>
<dbReference type="InterPro" id="IPR023210">
    <property type="entry name" value="NADP_OxRdtase_dom"/>
</dbReference>
<evidence type="ECO:0000256" key="1">
    <source>
        <dbReference type="ARBA" id="ARBA00006515"/>
    </source>
</evidence>
<dbReference type="GO" id="GO:0016491">
    <property type="term" value="F:oxidoreductase activity"/>
    <property type="evidence" value="ECO:0007669"/>
    <property type="project" value="UniProtKB-KW"/>
</dbReference>
<keyword evidence="3" id="KW-0560">Oxidoreductase</keyword>
<dbReference type="Gene3D" id="3.20.20.100">
    <property type="entry name" value="NADP-dependent oxidoreductase domain"/>
    <property type="match status" value="1"/>
</dbReference>
<proteinExistence type="inferred from homology"/>
<dbReference type="InParanoid" id="A0A507BBT3"/>
<dbReference type="RefSeq" id="XP_030995781.1">
    <property type="nucleotide sequence ID" value="XM_031139080.1"/>
</dbReference>
<evidence type="ECO:0000313" key="6">
    <source>
        <dbReference type="Proteomes" id="UP000319257"/>
    </source>
</evidence>
<dbReference type="PANTHER" id="PTHR43150">
    <property type="entry name" value="HYPERKINETIC, ISOFORM M"/>
    <property type="match status" value="1"/>
</dbReference>
<dbReference type="GeneID" id="41967911"/>
<comment type="caution">
    <text evidence="5">The sequence shown here is derived from an EMBL/GenBank/DDBJ whole genome shotgun (WGS) entry which is preliminary data.</text>
</comment>
<feature type="domain" description="NADP-dependent oxidoreductase" evidence="4">
    <location>
        <begin position="26"/>
        <end position="346"/>
    </location>
</feature>
<keyword evidence="6" id="KW-1185">Reference proteome</keyword>
<reference evidence="5 6" key="1">
    <citation type="submission" date="2019-06" db="EMBL/GenBank/DDBJ databases">
        <title>Draft genome sequence of the filamentous fungus Phialemoniopsis curvata isolated from diesel fuel.</title>
        <authorList>
            <person name="Varaljay V.A."/>
            <person name="Lyon W.J."/>
            <person name="Crouch A.L."/>
            <person name="Drake C.E."/>
            <person name="Hollomon J.M."/>
            <person name="Nadeau L.J."/>
            <person name="Nunn H.S."/>
            <person name="Stevenson B.S."/>
            <person name="Bojanowski C.L."/>
            <person name="Crookes-Goodson W.J."/>
        </authorList>
    </citation>
    <scope>NUCLEOTIDE SEQUENCE [LARGE SCALE GENOMIC DNA]</scope>
    <source>
        <strain evidence="5 6">D216</strain>
    </source>
</reference>
<gene>
    <name evidence="5" type="ORF">E0L32_000464</name>
</gene>
<comment type="similarity">
    <text evidence="1">Belongs to the shaker potassium channel beta subunit family.</text>
</comment>
<name>A0A507BBT3_9PEZI</name>
<protein>
    <recommendedName>
        <fullName evidence="4">NADP-dependent oxidoreductase domain-containing protein</fullName>
    </recommendedName>
</protein>
<keyword evidence="2" id="KW-0521">NADP</keyword>
<evidence type="ECO:0000256" key="2">
    <source>
        <dbReference type="ARBA" id="ARBA00022857"/>
    </source>
</evidence>
<dbReference type="AlphaFoldDB" id="A0A507BBT3"/>
<dbReference type="OrthoDB" id="1720422at2759"/>
<evidence type="ECO:0000259" key="4">
    <source>
        <dbReference type="Pfam" id="PF00248"/>
    </source>
</evidence>
<dbReference type="PANTHER" id="PTHR43150:SF6">
    <property type="entry name" value="VIC POTASSIUM ION CHANNEL, BETA SUBUNIT (EUROFUNG)"/>
    <property type="match status" value="1"/>
</dbReference>
<sequence>MAWPEPRKTGMLYRRVGNSGLHVSVLGLGGWLTFGGHVDDEKTIACLKQAYDCGINFFDTAESYADGQSEIVMGKAIAKLGWKRNDIVVSTKLNWGGANGEVLVNNHGLSRKHIVEGLRASLDRLGLEYVDIVYAHRPDRLTPMEETVRAFNHVIERGWAFYWGTSEWSADEVAEACGVARQLGLVAPVVEQPQYNLLERRRVEGDFQRLYARFGLGLTVFSPIKMGLLSGKYNDSPNAPPAGSRFAESKDGFSNMVRDSWYGNDEWRSSIDKVIKLKASLGPMVPIAEKLGVTQSQFALAWCLKNQNVSSVITGASRPEQIVENVQSLKIIDKLTPEIMAEIDDIVGKIEPDPARQN</sequence>
<organism evidence="5 6">
    <name type="scientific">Thyridium curvatum</name>
    <dbReference type="NCBI Taxonomy" id="1093900"/>
    <lineage>
        <taxon>Eukaryota</taxon>
        <taxon>Fungi</taxon>
        <taxon>Dikarya</taxon>
        <taxon>Ascomycota</taxon>
        <taxon>Pezizomycotina</taxon>
        <taxon>Sordariomycetes</taxon>
        <taxon>Sordariomycetidae</taxon>
        <taxon>Thyridiales</taxon>
        <taxon>Thyridiaceae</taxon>
        <taxon>Thyridium</taxon>
    </lineage>
</organism>
<dbReference type="PRINTS" id="PR01577">
    <property type="entry name" value="KCNABCHANNEL"/>
</dbReference>